<sequence length="800" mass="86587">MTSTTKKKVTLKERLGCEGATGTANVQSQFVSAAHNTVWPYDAAAHNRCGQTIFTGAANAIRGFPSGAYECDSTWVRADSPKRSRTTGCVLPASEEWKAERAMQARLQTAAAYREERSSIDGSSGPSGDPARVCNTLYDQWLRHIVAHRASPLQYPHHVIRMTVPAIGSSAASTAVDNPRRVFFQVATVLHRLLAEYLHRCSKQSGKREEHADERVPPRLFVSLLGTAVYNINFTGPPLEQKDATFDWVGPPGHGVSDAPESEVVHDDVVSMGAAPVDPVSAHMERMRARQRPAPTRRYDAISVVSCPDAAHVNVCVGQHFYKLCVVDKREGRLRDVGSLAADLEALHAHHLSLVHTDALPGTSPAVREDVKELEMMYANLSCLTDEVAFDVRRRLRVSSEVNAYSLKTLEAGLCTVVLREDSATSELGPSGRCNTPVAQWLHSVCSLETSLVHPEQWMVRLQALVMSLEAGVAWVRSALTQPSGSVSTAGADDDMVTLEAEGALRAATGQAAAARKVALMSEELSTPVEANGMVEYLEFWLPEKHRVPLRPYPAPVWNRADAQLPLPNVSRCACTLVDFCMCLLRVTAEWKREGRLPAGPAVGDGQPRIVLALQPPRGGAPSLMALDFPAVKHLYEVFASPPLLFAPDAQRRVEAEARAEVAALLNISWHNAFTLRTSWEDVSAASGWFEETETAAEGAGSDVDVCVSFAVLPLRATPSSGVSTRVPVISRLLSDLSLPSSLLVNCTAQQTVPEAHVRASCSTVVDAVVGANTHVTAPLVHDFVAALALSMREPRYALS</sequence>
<dbReference type="AlphaFoldDB" id="A0A836GJM2"/>
<evidence type="ECO:0000313" key="1">
    <source>
        <dbReference type="EMBL" id="KAG5474944.1"/>
    </source>
</evidence>
<keyword evidence="2" id="KW-1185">Reference proteome</keyword>
<accession>A0A836GJM2</accession>
<dbReference type="OrthoDB" id="246450at2759"/>
<gene>
    <name evidence="1" type="ORF">CUR178_04394</name>
</gene>
<dbReference type="EMBL" id="JAFHKP010000028">
    <property type="protein sequence ID" value="KAG5474944.1"/>
    <property type="molecule type" value="Genomic_DNA"/>
</dbReference>
<comment type="caution">
    <text evidence="1">The sequence shown here is derived from an EMBL/GenBank/DDBJ whole genome shotgun (WGS) entry which is preliminary data.</text>
</comment>
<dbReference type="InterPro" id="IPR042231">
    <property type="entry name" value="Cho/carn_acyl_trans_2"/>
</dbReference>
<dbReference type="Proteomes" id="UP000674179">
    <property type="component" value="Chromosome 28"/>
</dbReference>
<dbReference type="Gene3D" id="3.30.559.70">
    <property type="entry name" value="Choline/Carnitine o-acyltransferase, domain 2"/>
    <property type="match status" value="1"/>
</dbReference>
<dbReference type="RefSeq" id="XP_067691473.1">
    <property type="nucleotide sequence ID" value="XM_067836102.1"/>
</dbReference>
<dbReference type="KEGG" id="lenr:94171612"/>
<name>A0A836GJM2_LEIEN</name>
<dbReference type="SUPFAM" id="SSF52777">
    <property type="entry name" value="CoA-dependent acyltransferases"/>
    <property type="match status" value="1"/>
</dbReference>
<evidence type="ECO:0008006" key="3">
    <source>
        <dbReference type="Google" id="ProtNLM"/>
    </source>
</evidence>
<organism evidence="1 2">
    <name type="scientific">Leishmania enriettii</name>
    <dbReference type="NCBI Taxonomy" id="5663"/>
    <lineage>
        <taxon>Eukaryota</taxon>
        <taxon>Discoba</taxon>
        <taxon>Euglenozoa</taxon>
        <taxon>Kinetoplastea</taxon>
        <taxon>Metakinetoplastina</taxon>
        <taxon>Trypanosomatida</taxon>
        <taxon>Trypanosomatidae</taxon>
        <taxon>Leishmaniinae</taxon>
        <taxon>Leishmania</taxon>
    </lineage>
</organism>
<protein>
    <recommendedName>
        <fullName evidence="3">Choline/carnitine acyltransferase domain-containing protein</fullName>
    </recommendedName>
</protein>
<evidence type="ECO:0000313" key="2">
    <source>
        <dbReference type="Proteomes" id="UP000674179"/>
    </source>
</evidence>
<proteinExistence type="predicted"/>
<dbReference type="GeneID" id="94171612"/>
<reference evidence="1 2" key="1">
    <citation type="submission" date="2021-02" db="EMBL/GenBank/DDBJ databases">
        <title>Leishmania (Mundinia) enrietti genome sequencing and assembly.</title>
        <authorList>
            <person name="Almutairi H."/>
            <person name="Gatherer D."/>
        </authorList>
    </citation>
    <scope>NUCLEOTIDE SEQUENCE [LARGE SCALE GENOMIC DNA]</scope>
    <source>
        <strain evidence="1">CUR178</strain>
    </source>
</reference>